<evidence type="ECO:0000256" key="8">
    <source>
        <dbReference type="ARBA" id="ARBA00022692"/>
    </source>
</evidence>
<evidence type="ECO:0000313" key="25">
    <source>
        <dbReference type="Proteomes" id="UP000318571"/>
    </source>
</evidence>
<keyword evidence="9" id="KW-0479">Metal-binding</keyword>
<dbReference type="Proteomes" id="UP000318571">
    <property type="component" value="Chromosome 4"/>
</dbReference>
<evidence type="ECO:0000256" key="3">
    <source>
        <dbReference type="ARBA" id="ARBA00004557"/>
    </source>
</evidence>
<evidence type="ECO:0000259" key="23">
    <source>
        <dbReference type="PROSITE" id="PS50157"/>
    </source>
</evidence>
<dbReference type="STRING" id="6832.A0A553NNH8"/>
<feature type="transmembrane region" description="Helical" evidence="22">
    <location>
        <begin position="472"/>
        <end position="492"/>
    </location>
</feature>
<dbReference type="InterPro" id="IPR027469">
    <property type="entry name" value="Cation_efflux_TMD_sf"/>
</dbReference>
<dbReference type="InterPro" id="IPR036236">
    <property type="entry name" value="Znf_C2H2_sf"/>
</dbReference>
<keyword evidence="13" id="KW-0333">Golgi apparatus</keyword>
<dbReference type="SUPFAM" id="SSF57667">
    <property type="entry name" value="beta-beta-alpha zinc fingers"/>
    <property type="match status" value="1"/>
</dbReference>
<dbReference type="SUPFAM" id="SSF161111">
    <property type="entry name" value="Cation efflux protein transmembrane domain-like"/>
    <property type="match status" value="1"/>
</dbReference>
<dbReference type="PANTHER" id="PTHR45755:SF1">
    <property type="entry name" value="PROTON-COUPLED ZINC ANTIPORTER SLC30A5"/>
    <property type="match status" value="1"/>
</dbReference>
<dbReference type="GO" id="GO:0032580">
    <property type="term" value="C:Golgi cisterna membrane"/>
    <property type="evidence" value="ECO:0007669"/>
    <property type="project" value="UniProtKB-SubCell"/>
</dbReference>
<dbReference type="InterPro" id="IPR045316">
    <property type="entry name" value="Msc2-like"/>
</dbReference>
<keyword evidence="15 22" id="KW-0472">Membrane</keyword>
<comment type="catalytic activity">
    <reaction evidence="20">
        <text>Zn(2+)(in) + 2 H(+)(out) = Zn(2+)(out) + 2 H(+)(in)</text>
        <dbReference type="Rhea" id="RHEA:72627"/>
        <dbReference type="ChEBI" id="CHEBI:15378"/>
        <dbReference type="ChEBI" id="CHEBI:29105"/>
    </reaction>
</comment>
<dbReference type="EMBL" id="VCGU01000011">
    <property type="protein sequence ID" value="TRY66975.1"/>
    <property type="molecule type" value="Genomic_DNA"/>
</dbReference>
<dbReference type="GO" id="GO:0008270">
    <property type="term" value="F:zinc ion binding"/>
    <property type="evidence" value="ECO:0007669"/>
    <property type="project" value="UniProtKB-KW"/>
</dbReference>
<dbReference type="GO" id="GO:0015297">
    <property type="term" value="F:antiporter activity"/>
    <property type="evidence" value="ECO:0007669"/>
    <property type="project" value="UniProtKB-KW"/>
</dbReference>
<evidence type="ECO:0000256" key="15">
    <source>
        <dbReference type="ARBA" id="ARBA00023136"/>
    </source>
</evidence>
<feature type="domain" description="C2H2-type" evidence="23">
    <location>
        <begin position="98"/>
        <end position="126"/>
    </location>
</feature>
<dbReference type="InterPro" id="IPR013087">
    <property type="entry name" value="Znf_C2H2_type"/>
</dbReference>
<keyword evidence="6" id="KW-0813">Transport</keyword>
<feature type="transmembrane region" description="Helical" evidence="22">
    <location>
        <begin position="440"/>
        <end position="460"/>
    </location>
</feature>
<evidence type="ECO:0000256" key="9">
    <source>
        <dbReference type="ARBA" id="ARBA00022723"/>
    </source>
</evidence>
<evidence type="ECO:0000256" key="11">
    <source>
        <dbReference type="ARBA" id="ARBA00022906"/>
    </source>
</evidence>
<feature type="transmembrane region" description="Helical" evidence="22">
    <location>
        <begin position="258"/>
        <end position="278"/>
    </location>
</feature>
<evidence type="ECO:0000256" key="18">
    <source>
        <dbReference type="ARBA" id="ARBA00042038"/>
    </source>
</evidence>
<keyword evidence="11" id="KW-0864">Zinc transport</keyword>
<protein>
    <recommendedName>
        <fullName evidence="17">Proton-coupled zinc antiporter SLC30A5</fullName>
    </recommendedName>
    <alternativeName>
        <fullName evidence="19">Solute carrier family 30 member 5</fullName>
    </alternativeName>
    <alternativeName>
        <fullName evidence="18">Zinc transporter 5</fullName>
    </alternativeName>
</protein>
<sequence length="922" mass="101350">MLDALSSPATGLAGGGSSSATHWLLALVIGVKCIKVLGLYVAYDLLKSLHLVTFLFITLGIVQIQKSASIECEICHKLISRPWFPQHERIHLADVERHACHICGAQFTRKGDVKRHQKRVHGKELGLQSDATTESNSSTREILKCQVCQAKFHKRKYYEDHIKIIHPISTSTGTTEGKRTSENGNVTDGIKEVVQSEEHSLIVSQDQLQNNHLDRHEEDEDQNSSNSSPNSEYVEQKFAAFLVYKQKPFSSGPPLSKATWVVVAKYAFFTLVYQLFWFYGLTLCGPLRSILVSEQPALALSIGFLSLVCQGQSGVSSPAKTRGAILFLLGVLSLLLIDHDDNSPHHQAYHAGHANQHQEIYTIFTHMFSWTDISDHKGGVLVLSGLLILQSIIGWYGRRAAVQVGGTKRLGAFAALLSFLFLSPWALLNLLKQGSWGLDLSSNLALIFISVSVLVADFYIDSALSVKADKERLTRCGIFASFVSSSLLSVLWTQSMTFDGGHHLDPNDGIVHVPLMEDHQISPGVFLGIFFFFLATLNLTTSGRGGTRAFFVGYSSAGLPMYNITSESIHEAGQSIFRTAKQGMAQILEDGNSRRIFFFLLLNLAFTFVEFTYGVWTNSLGLISDGFHMLFDCSALVMGLYASVLSRWRPSKAFSFGYERLEVLSGYVNGLFLAVIALNVFTEGVRRLFDPPTVGTERLLAVSIGGLLVNMVGIAAFTFGSHGHSHGGGSHGHSHNANMQGVFLHILADTLGSVGVIVSSLLIEYYGWNIADPICSLFIAVTIFVSVIPLLSQSMKVLLLVSDEKVREAVRGCVEHLSESVPGYIQVQHVNVWTHTNEKVFATITLMAQENCDTQLITNTVCRLLRECGVHYPVVQVQSKQFEIHLQGLGTKFPFTSETSANHRLAADPISVGMKASSFMGI</sequence>
<dbReference type="Pfam" id="PF01545">
    <property type="entry name" value="Cation_efflux"/>
    <property type="match status" value="1"/>
</dbReference>
<evidence type="ECO:0000256" key="6">
    <source>
        <dbReference type="ARBA" id="ARBA00022448"/>
    </source>
</evidence>
<feature type="transmembrane region" description="Helical" evidence="22">
    <location>
        <begin position="663"/>
        <end position="681"/>
    </location>
</feature>
<feature type="transmembrane region" description="Helical" evidence="22">
    <location>
        <begin position="410"/>
        <end position="428"/>
    </location>
</feature>
<keyword evidence="14" id="KW-0406">Ion transport</keyword>
<feature type="transmembrane region" description="Helical" evidence="22">
    <location>
        <begin position="742"/>
        <end position="763"/>
    </location>
</feature>
<evidence type="ECO:0000256" key="7">
    <source>
        <dbReference type="ARBA" id="ARBA00022449"/>
    </source>
</evidence>
<evidence type="ECO:0000256" key="10">
    <source>
        <dbReference type="ARBA" id="ARBA00022833"/>
    </source>
</evidence>
<evidence type="ECO:0000256" key="22">
    <source>
        <dbReference type="SAM" id="Phobius"/>
    </source>
</evidence>
<evidence type="ECO:0000256" key="5">
    <source>
        <dbReference type="ARBA" id="ARBA00008873"/>
    </source>
</evidence>
<evidence type="ECO:0000256" key="12">
    <source>
        <dbReference type="ARBA" id="ARBA00022989"/>
    </source>
</evidence>
<dbReference type="GO" id="GO:1904257">
    <property type="term" value="P:zinc ion import into Golgi lumen"/>
    <property type="evidence" value="ECO:0007669"/>
    <property type="project" value="TreeGrafter"/>
</dbReference>
<evidence type="ECO:0000256" key="19">
    <source>
        <dbReference type="ARBA" id="ARBA00042217"/>
    </source>
</evidence>
<proteinExistence type="inferred from homology"/>
<gene>
    <name evidence="24" type="ORF">TCAL_04379</name>
</gene>
<feature type="transmembrane region" description="Helical" evidence="22">
    <location>
        <begin position="701"/>
        <end position="721"/>
    </location>
</feature>
<dbReference type="InterPro" id="IPR058533">
    <property type="entry name" value="Cation_efflux_TM"/>
</dbReference>
<keyword evidence="21" id="KW-0863">Zinc-finger</keyword>
<feature type="transmembrane region" description="Helical" evidence="22">
    <location>
        <begin position="622"/>
        <end position="642"/>
    </location>
</feature>
<evidence type="ECO:0000256" key="14">
    <source>
        <dbReference type="ARBA" id="ARBA00023065"/>
    </source>
</evidence>
<keyword evidence="7" id="KW-0050">Antiport</keyword>
<accession>A0A553NNH8</accession>
<dbReference type="PROSITE" id="PS50157">
    <property type="entry name" value="ZINC_FINGER_C2H2_2"/>
    <property type="match status" value="1"/>
</dbReference>
<dbReference type="InterPro" id="IPR002524">
    <property type="entry name" value="Cation_efflux"/>
</dbReference>
<dbReference type="Gene3D" id="3.30.160.60">
    <property type="entry name" value="Classic Zinc Finger"/>
    <property type="match status" value="1"/>
</dbReference>
<keyword evidence="25" id="KW-1185">Reference proteome</keyword>
<dbReference type="GO" id="GO:0005385">
    <property type="term" value="F:zinc ion transmembrane transporter activity"/>
    <property type="evidence" value="ECO:0007669"/>
    <property type="project" value="InterPro"/>
</dbReference>
<dbReference type="PANTHER" id="PTHR45755">
    <property type="match status" value="1"/>
</dbReference>
<evidence type="ECO:0000256" key="20">
    <source>
        <dbReference type="ARBA" id="ARBA00048349"/>
    </source>
</evidence>
<evidence type="ECO:0000256" key="13">
    <source>
        <dbReference type="ARBA" id="ARBA00023034"/>
    </source>
</evidence>
<keyword evidence="8 22" id="KW-0812">Transmembrane</keyword>
<feature type="transmembrane region" description="Helical" evidence="22">
    <location>
        <begin position="521"/>
        <end position="540"/>
    </location>
</feature>
<dbReference type="GO" id="GO:0006882">
    <property type="term" value="P:intracellular zinc ion homeostasis"/>
    <property type="evidence" value="ECO:0007669"/>
    <property type="project" value="InterPro"/>
</dbReference>
<name>A0A553NNH8_TIGCA</name>
<dbReference type="AlphaFoldDB" id="A0A553NNH8"/>
<feature type="transmembrane region" description="Helical" evidence="22">
    <location>
        <begin position="378"/>
        <end position="398"/>
    </location>
</feature>
<evidence type="ECO:0000256" key="21">
    <source>
        <dbReference type="PROSITE-ProRule" id="PRU00042"/>
    </source>
</evidence>
<dbReference type="Gene3D" id="1.20.1510.10">
    <property type="entry name" value="Cation efflux protein transmembrane domain"/>
    <property type="match status" value="1"/>
</dbReference>
<dbReference type="GO" id="GO:0012507">
    <property type="term" value="C:ER to Golgi transport vesicle membrane"/>
    <property type="evidence" value="ECO:0007669"/>
    <property type="project" value="UniProtKB-SubCell"/>
</dbReference>
<feature type="transmembrane region" description="Helical" evidence="22">
    <location>
        <begin position="20"/>
        <end position="43"/>
    </location>
</feature>
<evidence type="ECO:0000256" key="4">
    <source>
        <dbReference type="ARBA" id="ARBA00004638"/>
    </source>
</evidence>
<organism evidence="24 25">
    <name type="scientific">Tigriopus californicus</name>
    <name type="common">Marine copepod</name>
    <dbReference type="NCBI Taxonomy" id="6832"/>
    <lineage>
        <taxon>Eukaryota</taxon>
        <taxon>Metazoa</taxon>
        <taxon>Ecdysozoa</taxon>
        <taxon>Arthropoda</taxon>
        <taxon>Crustacea</taxon>
        <taxon>Multicrustacea</taxon>
        <taxon>Hexanauplia</taxon>
        <taxon>Copepoda</taxon>
        <taxon>Harpacticoida</taxon>
        <taxon>Harpacticidae</taxon>
        <taxon>Tigriopus</taxon>
    </lineage>
</organism>
<keyword evidence="10" id="KW-0862">Zinc</keyword>
<dbReference type="SMART" id="SM00355">
    <property type="entry name" value="ZnF_C2H2"/>
    <property type="match status" value="3"/>
</dbReference>
<comment type="similarity">
    <text evidence="5">Belongs to the cation diffusion facilitator (CDF) transporter (TC 2.A.4) family. SLC30A subfamily.</text>
</comment>
<comment type="subunit">
    <text evidence="16">Heterodimer with SLC30A6/ZNT6; form a functional zinc ion transmembrane transporter.</text>
</comment>
<keyword evidence="12 22" id="KW-1133">Transmembrane helix</keyword>
<dbReference type="FunFam" id="1.20.1510.10:FF:000035">
    <property type="entry name" value="Zinc transporter 5"/>
    <property type="match status" value="1"/>
</dbReference>
<dbReference type="PROSITE" id="PS00028">
    <property type="entry name" value="ZINC_FINGER_C2H2_1"/>
    <property type="match status" value="2"/>
</dbReference>
<feature type="transmembrane region" description="Helical" evidence="22">
    <location>
        <begin position="596"/>
        <end position="616"/>
    </location>
</feature>
<evidence type="ECO:0000256" key="17">
    <source>
        <dbReference type="ARBA" id="ARBA00040846"/>
    </source>
</evidence>
<evidence type="ECO:0000256" key="1">
    <source>
        <dbReference type="ARBA" id="ARBA00004166"/>
    </source>
</evidence>
<evidence type="ECO:0000256" key="2">
    <source>
        <dbReference type="ARBA" id="ARBA00004205"/>
    </source>
</evidence>
<comment type="subcellular location">
    <subcellularLocation>
        <location evidence="3">Cytoplasmic vesicle</location>
        <location evidence="3">COPII-coated vesicle membrane</location>
        <topology evidence="3">Multi-pass membrane protein</topology>
    </subcellularLocation>
    <subcellularLocation>
        <location evidence="4">Cytoplasmic vesicle</location>
        <location evidence="4">Secretory vesicle membrane</location>
        <topology evidence="4">Multi-pass membrane protein</topology>
    </subcellularLocation>
    <subcellularLocation>
        <location evidence="2">Golgi apparatus</location>
        <location evidence="2">Golgi stack membrane</location>
        <topology evidence="2">Multi-pass membrane protein</topology>
    </subcellularLocation>
    <subcellularLocation>
        <location evidence="1">Golgi apparatus</location>
        <location evidence="1">trans-Golgi network membrane</location>
        <topology evidence="1">Multi-pass membrane protein</topology>
    </subcellularLocation>
</comment>
<dbReference type="OMA" id="ERHACHI"/>
<evidence type="ECO:0000313" key="24">
    <source>
        <dbReference type="EMBL" id="TRY66975.1"/>
    </source>
</evidence>
<reference evidence="24 25" key="1">
    <citation type="journal article" date="2018" name="Nat. Ecol. Evol.">
        <title>Genomic signatures of mitonuclear coevolution across populations of Tigriopus californicus.</title>
        <authorList>
            <person name="Barreto F.S."/>
            <person name="Watson E.T."/>
            <person name="Lima T.G."/>
            <person name="Willett C.S."/>
            <person name="Edmands S."/>
            <person name="Li W."/>
            <person name="Burton R.S."/>
        </authorList>
    </citation>
    <scope>NUCLEOTIDE SEQUENCE [LARGE SCALE GENOMIC DNA]</scope>
    <source>
        <strain evidence="24 25">San Diego</strain>
    </source>
</reference>
<dbReference type="NCBIfam" id="TIGR01297">
    <property type="entry name" value="CDF"/>
    <property type="match status" value="1"/>
</dbReference>
<feature type="transmembrane region" description="Helical" evidence="22">
    <location>
        <begin position="769"/>
        <end position="791"/>
    </location>
</feature>
<comment type="caution">
    <text evidence="24">The sequence shown here is derived from an EMBL/GenBank/DDBJ whole genome shotgun (WGS) entry which is preliminary data.</text>
</comment>
<evidence type="ECO:0000256" key="16">
    <source>
        <dbReference type="ARBA" id="ARBA00038531"/>
    </source>
</evidence>